<feature type="transmembrane region" description="Helical" evidence="1">
    <location>
        <begin position="7"/>
        <end position="26"/>
    </location>
</feature>
<keyword evidence="1" id="KW-0472">Membrane</keyword>
<feature type="transmembrane region" description="Helical" evidence="1">
    <location>
        <begin position="100"/>
        <end position="124"/>
    </location>
</feature>
<feature type="transmembrane region" description="Helical" evidence="1">
    <location>
        <begin position="64"/>
        <end position="85"/>
    </location>
</feature>
<keyword evidence="3" id="KW-1185">Reference proteome</keyword>
<gene>
    <name evidence="2" type="ORF">N803_11530</name>
</gene>
<name>A0A0A0JQ03_9MICO</name>
<evidence type="ECO:0000256" key="1">
    <source>
        <dbReference type="SAM" id="Phobius"/>
    </source>
</evidence>
<reference evidence="2 3" key="1">
    <citation type="submission" date="2013-08" db="EMBL/GenBank/DDBJ databases">
        <title>The genome sequence of Knoellia subterranea.</title>
        <authorList>
            <person name="Zhu W."/>
            <person name="Wang G."/>
        </authorList>
    </citation>
    <scope>NUCLEOTIDE SEQUENCE [LARGE SCALE GENOMIC DNA]</scope>
    <source>
        <strain evidence="2 3">KCTC 19937</strain>
    </source>
</reference>
<dbReference type="OrthoDB" id="9996090at2"/>
<protein>
    <submittedName>
        <fullName evidence="2">Uncharacterized protein</fullName>
    </submittedName>
</protein>
<proteinExistence type="predicted"/>
<dbReference type="EMBL" id="AVPK01000004">
    <property type="protein sequence ID" value="KGN37681.1"/>
    <property type="molecule type" value="Genomic_DNA"/>
</dbReference>
<keyword evidence="1" id="KW-0812">Transmembrane</keyword>
<dbReference type="RefSeq" id="WP_035904092.1">
    <property type="nucleotide sequence ID" value="NZ_AVPK01000004.1"/>
</dbReference>
<dbReference type="Proteomes" id="UP000030011">
    <property type="component" value="Unassembled WGS sequence"/>
</dbReference>
<evidence type="ECO:0000313" key="2">
    <source>
        <dbReference type="EMBL" id="KGN37681.1"/>
    </source>
</evidence>
<organism evidence="2 3">
    <name type="scientific">Knoellia subterranea KCTC 19937</name>
    <dbReference type="NCBI Taxonomy" id="1385521"/>
    <lineage>
        <taxon>Bacteria</taxon>
        <taxon>Bacillati</taxon>
        <taxon>Actinomycetota</taxon>
        <taxon>Actinomycetes</taxon>
        <taxon>Micrococcales</taxon>
        <taxon>Intrasporangiaceae</taxon>
        <taxon>Knoellia</taxon>
    </lineage>
</organism>
<comment type="caution">
    <text evidence="2">The sequence shown here is derived from an EMBL/GenBank/DDBJ whole genome shotgun (WGS) entry which is preliminary data.</text>
</comment>
<accession>A0A0A0JQ03</accession>
<feature type="transmembrane region" description="Helical" evidence="1">
    <location>
        <begin position="32"/>
        <end position="52"/>
    </location>
</feature>
<evidence type="ECO:0000313" key="3">
    <source>
        <dbReference type="Proteomes" id="UP000030011"/>
    </source>
</evidence>
<dbReference type="AlphaFoldDB" id="A0A0A0JQ03"/>
<sequence length="143" mass="14482">MDIIVRTIGISVVAVLGHVALVLAGGGADANIGAGLIVFGVLVVGSFVWALVDGLRERRGLGRLGVRWAAVAVAVPVVITLVLWGVNRAAPDWSGTSEMFVLWAMLAGMSFVPAIVGAAIGCAARPASHGTSNSLGPGQIRSS</sequence>
<keyword evidence="1" id="KW-1133">Transmembrane helix</keyword>